<dbReference type="InterPro" id="IPR015943">
    <property type="entry name" value="WD40/YVTN_repeat-like_dom_sf"/>
</dbReference>
<dbReference type="InterPro" id="IPR036322">
    <property type="entry name" value="WD40_repeat_dom_sf"/>
</dbReference>
<gene>
    <name evidence="2" type="ORF">RRG08_043504</name>
</gene>
<comment type="caution">
    <text evidence="2">The sequence shown here is derived from an EMBL/GenBank/DDBJ whole genome shotgun (WGS) entry which is preliminary data.</text>
</comment>
<protein>
    <recommendedName>
        <fullName evidence="4">WD repeat-containing protein 27</fullName>
    </recommendedName>
</protein>
<name>A0AAE0YH32_9GAST</name>
<feature type="repeat" description="WD" evidence="1">
    <location>
        <begin position="145"/>
        <end position="187"/>
    </location>
</feature>
<dbReference type="PROSITE" id="PS50294">
    <property type="entry name" value="WD_REPEATS_REGION"/>
    <property type="match status" value="3"/>
</dbReference>
<dbReference type="InterPro" id="IPR001680">
    <property type="entry name" value="WD40_rpt"/>
</dbReference>
<dbReference type="SMART" id="SM00320">
    <property type="entry name" value="WD40"/>
    <property type="match status" value="8"/>
</dbReference>
<dbReference type="InterPro" id="IPR042411">
    <property type="entry name" value="WDR27"/>
</dbReference>
<keyword evidence="1" id="KW-0853">WD repeat</keyword>
<organism evidence="2 3">
    <name type="scientific">Elysia crispata</name>
    <name type="common">lettuce slug</name>
    <dbReference type="NCBI Taxonomy" id="231223"/>
    <lineage>
        <taxon>Eukaryota</taxon>
        <taxon>Metazoa</taxon>
        <taxon>Spiralia</taxon>
        <taxon>Lophotrochozoa</taxon>
        <taxon>Mollusca</taxon>
        <taxon>Gastropoda</taxon>
        <taxon>Heterobranchia</taxon>
        <taxon>Euthyneura</taxon>
        <taxon>Panpulmonata</taxon>
        <taxon>Sacoglossa</taxon>
        <taxon>Placobranchoidea</taxon>
        <taxon>Plakobranchidae</taxon>
        <taxon>Elysia</taxon>
    </lineage>
</organism>
<dbReference type="Gene3D" id="2.130.10.10">
    <property type="entry name" value="YVTN repeat-like/Quinoprotein amine dehydrogenase"/>
    <property type="match status" value="3"/>
</dbReference>
<dbReference type="EMBL" id="JAWDGP010006298">
    <property type="protein sequence ID" value="KAK3743772.1"/>
    <property type="molecule type" value="Genomic_DNA"/>
</dbReference>
<evidence type="ECO:0000313" key="3">
    <source>
        <dbReference type="Proteomes" id="UP001283361"/>
    </source>
</evidence>
<evidence type="ECO:0000256" key="1">
    <source>
        <dbReference type="PROSITE-ProRule" id="PRU00221"/>
    </source>
</evidence>
<evidence type="ECO:0000313" key="2">
    <source>
        <dbReference type="EMBL" id="KAK3743772.1"/>
    </source>
</evidence>
<reference evidence="2" key="1">
    <citation type="journal article" date="2023" name="G3 (Bethesda)">
        <title>A reference genome for the long-term kleptoplast-retaining sea slug Elysia crispata morphotype clarki.</title>
        <authorList>
            <person name="Eastman K.E."/>
            <person name="Pendleton A.L."/>
            <person name="Shaikh M.A."/>
            <person name="Suttiyut T."/>
            <person name="Ogas R."/>
            <person name="Tomko P."/>
            <person name="Gavelis G."/>
            <person name="Widhalm J.R."/>
            <person name="Wisecaver J.H."/>
        </authorList>
    </citation>
    <scope>NUCLEOTIDE SEQUENCE</scope>
    <source>
        <strain evidence="2">ECLA1</strain>
    </source>
</reference>
<feature type="repeat" description="WD" evidence="1">
    <location>
        <begin position="851"/>
        <end position="885"/>
    </location>
</feature>
<feature type="repeat" description="WD" evidence="1">
    <location>
        <begin position="58"/>
        <end position="99"/>
    </location>
</feature>
<accession>A0AAE0YH32</accession>
<dbReference type="PROSITE" id="PS50082">
    <property type="entry name" value="WD_REPEATS_2"/>
    <property type="match status" value="4"/>
</dbReference>
<sequence length="885" mass="96554">MEATHLFSLPLHANPRRLDPCVCRDWIAVPLDKTVIGLWNLSDLTSGHSSAKPPPIELIGHDKEITALSFSSSKTLSLASASRDKILLWEIKTESLQEVKSEVFYSKPGEVSCLCFSNKGDVIAIAVESQIRLLKCQTVKPSAILEAHRSMITGVKYCPHYSFTLVSISDDRTFCVWDVSGMSLLYQSTIISPAPLISLSMNFVKPHVAIGTADGTLKVFDLTDGHDFRALANIDMALMVKKELSCRPQLETESGSTIVNRFGKKLSVSQDSANDEGLGCAQSSESILVIQYAYFLPNQNNSASWIPNLRESSGANDIMVEKSPSICVITSNACIQLDARSLQVLQCIDMHRSIKSFSFSESKTIGSIAFAGSDQNGPQQMIAAVGAMFEKRIDVITWSLCETNGVKHEPYAVDMDSLNNKAISIIPSSPLSSHSPLKSEILPSVTGKTVTKGDIATGKKKLTTMSQPLTFKSKIKSSGYTQAPRTTMFKPETSKSKLLGIGKVSSTKPAKQVSSLSKILKGNYDAQAGPPTELCDTFIAEHQATAIVNLNFAGDGSGLACAMSNKTGLMLKAPFSKQLFCSFTGHDGGINTMQWSNDSSLLLTASKDKKAFLWNKTGGDPLLILNHIKGSLPQNDAYQTIKPTGGANPKSSENKVFDKEIKNCQFYFMDKFILLTYGSTLALYKYHLSSERDEIKRYASGNRYKFVSSWESDSSCFTASAAVNSFMSYLAVCATSARNLEVYDLNKSVLAHSFTDCHTRPAHSIVINEGSCYAPQPSDAHNVIATSAHTDPIKLWDLRSKNSIQALQGHLNSALACQIAFSPCGNYLATGSENKMTYIYDLRKGTYIERLRGHTEAVTSVAFHPAYPLLATGSLDSKIKFYKSK</sequence>
<keyword evidence="3" id="KW-1185">Reference proteome</keyword>
<dbReference type="Proteomes" id="UP001283361">
    <property type="component" value="Unassembled WGS sequence"/>
</dbReference>
<dbReference type="SUPFAM" id="SSF50978">
    <property type="entry name" value="WD40 repeat-like"/>
    <property type="match status" value="2"/>
</dbReference>
<dbReference type="PANTHER" id="PTHR44525:SF1">
    <property type="entry name" value="WD REPEAT-CONTAINING PROTEIN 27"/>
    <property type="match status" value="1"/>
</dbReference>
<feature type="repeat" description="WD" evidence="1">
    <location>
        <begin position="583"/>
        <end position="615"/>
    </location>
</feature>
<evidence type="ECO:0008006" key="4">
    <source>
        <dbReference type="Google" id="ProtNLM"/>
    </source>
</evidence>
<proteinExistence type="predicted"/>
<dbReference type="AlphaFoldDB" id="A0AAE0YH32"/>
<dbReference type="PANTHER" id="PTHR44525">
    <property type="entry name" value="WD REPEAT-CONTAINING PROTEIN 27"/>
    <property type="match status" value="1"/>
</dbReference>
<dbReference type="Pfam" id="PF00400">
    <property type="entry name" value="WD40"/>
    <property type="match status" value="5"/>
</dbReference>